<evidence type="ECO:0000313" key="6">
    <source>
        <dbReference type="Proteomes" id="UP001500238"/>
    </source>
</evidence>
<reference evidence="5 6" key="1">
    <citation type="journal article" date="2019" name="Int. J. Syst. Evol. Microbiol.">
        <title>The Global Catalogue of Microorganisms (GCM) 10K type strain sequencing project: providing services to taxonomists for standard genome sequencing and annotation.</title>
        <authorList>
            <consortium name="The Broad Institute Genomics Platform"/>
            <consortium name="The Broad Institute Genome Sequencing Center for Infectious Disease"/>
            <person name="Wu L."/>
            <person name="Ma J."/>
        </authorList>
    </citation>
    <scope>NUCLEOTIDE SEQUENCE [LARGE SCALE GENOMIC DNA]</scope>
    <source>
        <strain evidence="5 6">JCM 14603</strain>
    </source>
</reference>
<organism evidence="5 6">
    <name type="scientific">Sphingomonas insulae</name>
    <dbReference type="NCBI Taxonomy" id="424800"/>
    <lineage>
        <taxon>Bacteria</taxon>
        <taxon>Pseudomonadati</taxon>
        <taxon>Pseudomonadota</taxon>
        <taxon>Alphaproteobacteria</taxon>
        <taxon>Sphingomonadales</taxon>
        <taxon>Sphingomonadaceae</taxon>
        <taxon>Sphingomonas</taxon>
    </lineage>
</organism>
<comment type="caution">
    <text evidence="5">The sequence shown here is derived from an EMBL/GenBank/DDBJ whole genome shotgun (WGS) entry which is preliminary data.</text>
</comment>
<dbReference type="PANTHER" id="PTHR43179">
    <property type="entry name" value="RHAMNOSYLTRANSFERASE WBBL"/>
    <property type="match status" value="1"/>
</dbReference>
<evidence type="ECO:0000259" key="4">
    <source>
        <dbReference type="Pfam" id="PF00535"/>
    </source>
</evidence>
<dbReference type="CDD" id="cd00761">
    <property type="entry name" value="Glyco_tranf_GTA_type"/>
    <property type="match status" value="1"/>
</dbReference>
<evidence type="ECO:0000256" key="3">
    <source>
        <dbReference type="ARBA" id="ARBA00022679"/>
    </source>
</evidence>
<keyword evidence="6" id="KW-1185">Reference proteome</keyword>
<feature type="domain" description="Glycosyltransferase 2-like" evidence="4">
    <location>
        <begin position="12"/>
        <end position="128"/>
    </location>
</feature>
<sequence length="297" mass="32332">MIARSSSPTIAVVVATRGRAAEVCILLERLAQGHRRPDHVVIVGSSPADWAGTETAVLPVITLASSEPGLPRQRNAGVRHLLENAVAADVIVFFDDDFRPHRDWLDAAAAVFKTHEDVVGLTGAVLRDGAKTAAIDEAEASNVLAAWVRPAGEAAQSVPRLYGCNMAVRAAVFDRARFDERLPLYGWLEDLDFSGQLQGRQVLARHCAGVHLGSKGARVSGRRYGYSQIANPLYLAGKGTCPPLLTARFLAQALVLNALRAFYRHPLFDYRGRLDGNLRAFGDVLRGRLRPERILDL</sequence>
<dbReference type="InterPro" id="IPR029044">
    <property type="entry name" value="Nucleotide-diphossugar_trans"/>
</dbReference>
<evidence type="ECO:0000256" key="1">
    <source>
        <dbReference type="ARBA" id="ARBA00006739"/>
    </source>
</evidence>
<protein>
    <submittedName>
        <fullName evidence="5">Glycosyltransferase</fullName>
    </submittedName>
</protein>
<dbReference type="EMBL" id="BAAAES010000005">
    <property type="protein sequence ID" value="GAA0661693.1"/>
    <property type="molecule type" value="Genomic_DNA"/>
</dbReference>
<name>A0ABN1HPD9_9SPHN</name>
<keyword evidence="3" id="KW-0808">Transferase</keyword>
<comment type="similarity">
    <text evidence="1">Belongs to the glycosyltransferase 2 family.</text>
</comment>
<dbReference type="PANTHER" id="PTHR43179:SF12">
    <property type="entry name" value="GALACTOFURANOSYLTRANSFERASE GLFT2"/>
    <property type="match status" value="1"/>
</dbReference>
<gene>
    <name evidence="5" type="ORF">GCM10009102_08140</name>
</gene>
<keyword evidence="2" id="KW-0328">Glycosyltransferase</keyword>
<dbReference type="Pfam" id="PF00535">
    <property type="entry name" value="Glycos_transf_2"/>
    <property type="match status" value="1"/>
</dbReference>
<accession>A0ABN1HPD9</accession>
<proteinExistence type="inferred from homology"/>
<dbReference type="InterPro" id="IPR001173">
    <property type="entry name" value="Glyco_trans_2-like"/>
</dbReference>
<evidence type="ECO:0000313" key="5">
    <source>
        <dbReference type="EMBL" id="GAA0661693.1"/>
    </source>
</evidence>
<dbReference type="Proteomes" id="UP001500238">
    <property type="component" value="Unassembled WGS sequence"/>
</dbReference>
<dbReference type="SUPFAM" id="SSF53448">
    <property type="entry name" value="Nucleotide-diphospho-sugar transferases"/>
    <property type="match status" value="1"/>
</dbReference>
<evidence type="ECO:0000256" key="2">
    <source>
        <dbReference type="ARBA" id="ARBA00022676"/>
    </source>
</evidence>
<dbReference type="Gene3D" id="3.90.550.10">
    <property type="entry name" value="Spore Coat Polysaccharide Biosynthesis Protein SpsA, Chain A"/>
    <property type="match status" value="1"/>
</dbReference>
<dbReference type="RefSeq" id="WP_163956488.1">
    <property type="nucleotide sequence ID" value="NZ_BAAAES010000005.1"/>
</dbReference>